<proteinExistence type="predicted"/>
<dbReference type="AlphaFoldDB" id="A0A7L9WMR9"/>
<keyword evidence="3" id="KW-1185">Reference proteome</keyword>
<accession>A0A7L9WMR9</accession>
<dbReference type="RefSeq" id="WP_193079595.1">
    <property type="nucleotide sequence ID" value="NZ_CP045201.1"/>
</dbReference>
<evidence type="ECO:0000313" key="2">
    <source>
        <dbReference type="EMBL" id="QOL81681.1"/>
    </source>
</evidence>
<feature type="transmembrane region" description="Helical" evidence="1">
    <location>
        <begin position="35"/>
        <end position="55"/>
    </location>
</feature>
<dbReference type="KEGG" id="pshq:F3W81_13125"/>
<organism evidence="2 3">
    <name type="scientific">Pseudooceanicola spongiae</name>
    <dbReference type="NCBI Taxonomy" id="2613965"/>
    <lineage>
        <taxon>Bacteria</taxon>
        <taxon>Pseudomonadati</taxon>
        <taxon>Pseudomonadota</taxon>
        <taxon>Alphaproteobacteria</taxon>
        <taxon>Rhodobacterales</taxon>
        <taxon>Paracoccaceae</taxon>
        <taxon>Pseudooceanicola</taxon>
    </lineage>
</organism>
<dbReference type="EMBL" id="CP045201">
    <property type="protein sequence ID" value="QOL81681.1"/>
    <property type="molecule type" value="Genomic_DNA"/>
</dbReference>
<name>A0A7L9WMR9_9RHOB</name>
<reference evidence="2 3" key="1">
    <citation type="submission" date="2019-10" db="EMBL/GenBank/DDBJ databases">
        <title>Pseudopuniceibacterium sp. HQ09 islated from Antarctica.</title>
        <authorList>
            <person name="Liao L."/>
            <person name="Su S."/>
            <person name="Chen B."/>
            <person name="Yu Y."/>
        </authorList>
    </citation>
    <scope>NUCLEOTIDE SEQUENCE [LARGE SCALE GENOMIC DNA]</scope>
    <source>
        <strain evidence="2 3">HQ09</strain>
    </source>
</reference>
<gene>
    <name evidence="2" type="ORF">F3W81_13125</name>
</gene>
<keyword evidence="1" id="KW-0472">Membrane</keyword>
<evidence type="ECO:0000256" key="1">
    <source>
        <dbReference type="SAM" id="Phobius"/>
    </source>
</evidence>
<dbReference type="Proteomes" id="UP000594118">
    <property type="component" value="Chromosome"/>
</dbReference>
<keyword evidence="1" id="KW-0812">Transmembrane</keyword>
<keyword evidence="1" id="KW-1133">Transmembrane helix</keyword>
<protein>
    <submittedName>
        <fullName evidence="2">Uncharacterized protein</fullName>
    </submittedName>
</protein>
<evidence type="ECO:0000313" key="3">
    <source>
        <dbReference type="Proteomes" id="UP000594118"/>
    </source>
</evidence>
<sequence>MTKTMMTGAAVTWSGFWVFCYWAAANAPMKERHEIVILVLAGLGVLGAIFAYKLICAGIDWVGQTPDQGV</sequence>